<dbReference type="Proteomes" id="UP000438429">
    <property type="component" value="Unassembled WGS sequence"/>
</dbReference>
<dbReference type="EMBL" id="VEVO01000012">
    <property type="protein sequence ID" value="KAF0033646.1"/>
    <property type="molecule type" value="Genomic_DNA"/>
</dbReference>
<evidence type="ECO:0000313" key="2">
    <source>
        <dbReference type="Proteomes" id="UP000438429"/>
    </source>
</evidence>
<sequence>MRVTADAAIGKEIIDPVLDRIRKLAGDSISGAAQFLHFGSKYQIKSLDCLSILSNCTAEPSKKRNMGCPSDTISERTRCKGISRCVFEQLFRPGRGGSFVFRDVYRERGNSAIKIISVYNVERRQRCGTREKTGRP</sequence>
<gene>
    <name evidence="1" type="ORF">F2P81_013712</name>
</gene>
<reference evidence="1 2" key="1">
    <citation type="submission" date="2019-06" db="EMBL/GenBank/DDBJ databases">
        <title>Draft genomes of female and male turbot (Scophthalmus maximus).</title>
        <authorList>
            <person name="Xu H."/>
            <person name="Xu X.-W."/>
            <person name="Shao C."/>
            <person name="Chen S."/>
        </authorList>
    </citation>
    <scope>NUCLEOTIDE SEQUENCE [LARGE SCALE GENOMIC DNA]</scope>
    <source>
        <strain evidence="1">Ysfricsl-2016a</strain>
        <tissue evidence="1">Blood</tissue>
    </source>
</reference>
<accession>A0A6A4SES4</accession>
<proteinExistence type="predicted"/>
<comment type="caution">
    <text evidence="1">The sequence shown here is derived from an EMBL/GenBank/DDBJ whole genome shotgun (WGS) entry which is preliminary data.</text>
</comment>
<evidence type="ECO:0000313" key="1">
    <source>
        <dbReference type="EMBL" id="KAF0033646.1"/>
    </source>
</evidence>
<dbReference type="AlphaFoldDB" id="A0A6A4SES4"/>
<protein>
    <submittedName>
        <fullName evidence="1">Uncharacterized protein</fullName>
    </submittedName>
</protein>
<name>A0A6A4SES4_SCOMX</name>
<organism evidence="1 2">
    <name type="scientific">Scophthalmus maximus</name>
    <name type="common">Turbot</name>
    <name type="synonym">Psetta maxima</name>
    <dbReference type="NCBI Taxonomy" id="52904"/>
    <lineage>
        <taxon>Eukaryota</taxon>
        <taxon>Metazoa</taxon>
        <taxon>Chordata</taxon>
        <taxon>Craniata</taxon>
        <taxon>Vertebrata</taxon>
        <taxon>Euteleostomi</taxon>
        <taxon>Actinopterygii</taxon>
        <taxon>Neopterygii</taxon>
        <taxon>Teleostei</taxon>
        <taxon>Neoteleostei</taxon>
        <taxon>Acanthomorphata</taxon>
        <taxon>Carangaria</taxon>
        <taxon>Pleuronectiformes</taxon>
        <taxon>Pleuronectoidei</taxon>
        <taxon>Scophthalmidae</taxon>
        <taxon>Scophthalmus</taxon>
    </lineage>
</organism>